<evidence type="ECO:0000256" key="3">
    <source>
        <dbReference type="ARBA" id="ARBA00022452"/>
    </source>
</evidence>
<dbReference type="InterPro" id="IPR037066">
    <property type="entry name" value="Plug_dom_sf"/>
</dbReference>
<dbReference type="Proteomes" id="UP001305521">
    <property type="component" value="Chromosome"/>
</dbReference>
<evidence type="ECO:0000256" key="5">
    <source>
        <dbReference type="ARBA" id="ARBA00023077"/>
    </source>
</evidence>
<feature type="signal peptide" evidence="10">
    <location>
        <begin position="1"/>
        <end position="20"/>
    </location>
</feature>
<dbReference type="Gene3D" id="2.40.170.20">
    <property type="entry name" value="TonB-dependent receptor, beta-barrel domain"/>
    <property type="match status" value="1"/>
</dbReference>
<evidence type="ECO:0000256" key="8">
    <source>
        <dbReference type="PROSITE-ProRule" id="PRU01360"/>
    </source>
</evidence>
<evidence type="ECO:0000256" key="4">
    <source>
        <dbReference type="ARBA" id="ARBA00022692"/>
    </source>
</evidence>
<organism evidence="13 14">
    <name type="scientific">Sediminicoccus rosea</name>
    <dbReference type="NCBI Taxonomy" id="1225128"/>
    <lineage>
        <taxon>Bacteria</taxon>
        <taxon>Pseudomonadati</taxon>
        <taxon>Pseudomonadota</taxon>
        <taxon>Alphaproteobacteria</taxon>
        <taxon>Acetobacterales</taxon>
        <taxon>Roseomonadaceae</taxon>
        <taxon>Sediminicoccus</taxon>
    </lineage>
</organism>
<dbReference type="InterPro" id="IPR039426">
    <property type="entry name" value="TonB-dep_rcpt-like"/>
</dbReference>
<keyword evidence="2 8" id="KW-0813">Transport</keyword>
<dbReference type="InterPro" id="IPR012910">
    <property type="entry name" value="Plug_dom"/>
</dbReference>
<keyword evidence="10" id="KW-0732">Signal</keyword>
<keyword evidence="3 8" id="KW-1134">Transmembrane beta strand</keyword>
<keyword evidence="4 8" id="KW-0812">Transmembrane</keyword>
<name>A0ABZ0PC35_9PROT</name>
<dbReference type="PANTHER" id="PTHR30069:SF28">
    <property type="entry name" value="TONB-DEPENDENT RECEPTOR YNCD-RELATED"/>
    <property type="match status" value="1"/>
</dbReference>
<gene>
    <name evidence="13" type="ORF">R9Z33_13880</name>
</gene>
<dbReference type="Pfam" id="PF00593">
    <property type="entry name" value="TonB_dep_Rec_b-barrel"/>
    <property type="match status" value="1"/>
</dbReference>
<evidence type="ECO:0000256" key="1">
    <source>
        <dbReference type="ARBA" id="ARBA00004571"/>
    </source>
</evidence>
<proteinExistence type="inferred from homology"/>
<feature type="domain" description="TonB-dependent receptor plug" evidence="12">
    <location>
        <begin position="54"/>
        <end position="161"/>
    </location>
</feature>
<sequence length="684" mass="74689">MSLLRRALLSAPLLATPALAQTEIRAHPDTVVTAAPPPLTSESNNEARLRLWLSPGNNTVVPASEFRDRPGVLSMRDMFEFTPGVFAQPKWGEDSRLSIRGSGIARNFHLRGVRVFQDGIPINQADGSGDLQELDPTSFLRAEVFRGGNGFALGANTLGGAINFVTPTARQQEGQGVTFRLEGGSRGFVRGNTQMGGVSGPWDGWVSGTMLNQDGWRNHSSGSAGRMNSNGAYRWAENAETRVFFTYNAIQQDIPGTVTRNSATQTPRLANPTNVQLNYQRNIESFRLGTITAIRPNAETLVEMGGSFVQRQLDHPIFQYIDNHTNDFNLFGRVTWDGTLGGFRNRLVAGVNAAWGTNDNRRFVNLSGVRGAQTFASWDTASTTDAYVENSFYVLPDLALVAGLSGGQAVRRSENRLNAALSGSGEWNFLNPRAGLLWQATPNVQAYANVTWSTEPPTLSDLVALVPLGGFRLLAPQRAITAEIGTRGTVGDFTFDGAYYYSWLDNEIQLFAGQQPGTSFARNADKTVHQGVELAASYVAGRNVFTAQDSITLRGAYTFSDFFFDNDPIFRNNQLPGVPPHVLRAEARYRHPSGWWIAPNVDWVPEGFYVDNANTRRTDSYTLLGLRGGADLMDGRLGVFLEGRNLANSRFISSASVTPIALGNPALYEPGIGTTAYAGMLYRF</sequence>
<dbReference type="InterPro" id="IPR036942">
    <property type="entry name" value="Beta-barrel_TonB_sf"/>
</dbReference>
<dbReference type="Gene3D" id="2.170.130.10">
    <property type="entry name" value="TonB-dependent receptor, plug domain"/>
    <property type="match status" value="1"/>
</dbReference>
<keyword evidence="13" id="KW-0675">Receptor</keyword>
<evidence type="ECO:0000256" key="7">
    <source>
        <dbReference type="ARBA" id="ARBA00023237"/>
    </source>
</evidence>
<accession>A0ABZ0PC35</accession>
<dbReference type="Pfam" id="PF07715">
    <property type="entry name" value="Plug"/>
    <property type="match status" value="1"/>
</dbReference>
<comment type="similarity">
    <text evidence="8 9">Belongs to the TonB-dependent receptor family.</text>
</comment>
<keyword evidence="5 9" id="KW-0798">TonB box</keyword>
<keyword evidence="7 8" id="KW-0998">Cell outer membrane</keyword>
<keyword evidence="14" id="KW-1185">Reference proteome</keyword>
<evidence type="ECO:0000256" key="9">
    <source>
        <dbReference type="RuleBase" id="RU003357"/>
    </source>
</evidence>
<dbReference type="SUPFAM" id="SSF56935">
    <property type="entry name" value="Porins"/>
    <property type="match status" value="1"/>
</dbReference>
<evidence type="ECO:0000256" key="10">
    <source>
        <dbReference type="SAM" id="SignalP"/>
    </source>
</evidence>
<comment type="subcellular location">
    <subcellularLocation>
        <location evidence="1 8">Cell outer membrane</location>
        <topology evidence="1 8">Multi-pass membrane protein</topology>
    </subcellularLocation>
</comment>
<reference evidence="13 14" key="1">
    <citation type="submission" date="2023-11" db="EMBL/GenBank/DDBJ databases">
        <title>Arctic aerobic anoxygenic photoheterotroph Sediminicoccus rosea KRV36 adapts its photosynthesis to long days of polar summer.</title>
        <authorList>
            <person name="Tomasch J."/>
            <person name="Kopejtka K."/>
            <person name="Bily T."/>
            <person name="Gardiner A.T."/>
            <person name="Gardian Z."/>
            <person name="Shivaramu S."/>
            <person name="Koblizek M."/>
            <person name="Engelhardt F."/>
            <person name="Kaftan D."/>
        </authorList>
    </citation>
    <scope>NUCLEOTIDE SEQUENCE [LARGE SCALE GENOMIC DNA]</scope>
    <source>
        <strain evidence="13 14">R-30</strain>
    </source>
</reference>
<evidence type="ECO:0000256" key="6">
    <source>
        <dbReference type="ARBA" id="ARBA00023136"/>
    </source>
</evidence>
<feature type="domain" description="TonB-dependent receptor-like beta-barrel" evidence="11">
    <location>
        <begin position="228"/>
        <end position="646"/>
    </location>
</feature>
<evidence type="ECO:0000313" key="14">
    <source>
        <dbReference type="Proteomes" id="UP001305521"/>
    </source>
</evidence>
<keyword evidence="6 8" id="KW-0472">Membrane</keyword>
<feature type="chain" id="PRO_5046095245" evidence="10">
    <location>
        <begin position="21"/>
        <end position="684"/>
    </location>
</feature>
<dbReference type="PANTHER" id="PTHR30069">
    <property type="entry name" value="TONB-DEPENDENT OUTER MEMBRANE RECEPTOR"/>
    <property type="match status" value="1"/>
</dbReference>
<dbReference type="PROSITE" id="PS52016">
    <property type="entry name" value="TONB_DEPENDENT_REC_3"/>
    <property type="match status" value="1"/>
</dbReference>
<evidence type="ECO:0000259" key="12">
    <source>
        <dbReference type="Pfam" id="PF07715"/>
    </source>
</evidence>
<evidence type="ECO:0000313" key="13">
    <source>
        <dbReference type="EMBL" id="WPB83195.1"/>
    </source>
</evidence>
<evidence type="ECO:0000259" key="11">
    <source>
        <dbReference type="Pfam" id="PF00593"/>
    </source>
</evidence>
<protein>
    <submittedName>
        <fullName evidence="13">TonB-dependent receptor</fullName>
    </submittedName>
</protein>
<dbReference type="RefSeq" id="WP_318647171.1">
    <property type="nucleotide sequence ID" value="NZ_CP137852.1"/>
</dbReference>
<dbReference type="InterPro" id="IPR000531">
    <property type="entry name" value="Beta-barrel_TonB"/>
</dbReference>
<dbReference type="EMBL" id="CP137852">
    <property type="protein sequence ID" value="WPB83195.1"/>
    <property type="molecule type" value="Genomic_DNA"/>
</dbReference>
<evidence type="ECO:0000256" key="2">
    <source>
        <dbReference type="ARBA" id="ARBA00022448"/>
    </source>
</evidence>